<feature type="transmembrane region" description="Helical" evidence="1">
    <location>
        <begin position="175"/>
        <end position="199"/>
    </location>
</feature>
<keyword evidence="1" id="KW-1133">Transmembrane helix</keyword>
<comment type="caution">
    <text evidence="2">The sequence shown here is derived from an EMBL/GenBank/DDBJ whole genome shotgun (WGS) entry which is preliminary data.</text>
</comment>
<keyword evidence="1" id="KW-0812">Transmembrane</keyword>
<accession>A0A8H8CI56</accession>
<feature type="transmembrane region" description="Helical" evidence="1">
    <location>
        <begin position="235"/>
        <end position="254"/>
    </location>
</feature>
<evidence type="ECO:0000313" key="2">
    <source>
        <dbReference type="EMBL" id="KAG5167267.1"/>
    </source>
</evidence>
<protein>
    <submittedName>
        <fullName evidence="2">Uncharacterized protein</fullName>
    </submittedName>
</protein>
<feature type="transmembrane region" description="Helical" evidence="1">
    <location>
        <begin position="107"/>
        <end position="124"/>
    </location>
</feature>
<evidence type="ECO:0000256" key="1">
    <source>
        <dbReference type="SAM" id="Phobius"/>
    </source>
</evidence>
<feature type="transmembrane region" description="Helical" evidence="1">
    <location>
        <begin position="136"/>
        <end position="155"/>
    </location>
</feature>
<feature type="transmembrane region" description="Helical" evidence="1">
    <location>
        <begin position="62"/>
        <end position="87"/>
    </location>
</feature>
<reference evidence="2" key="1">
    <citation type="submission" date="2021-02" db="EMBL/GenBank/DDBJ databases">
        <title>Psilocybe cubensis genome.</title>
        <authorList>
            <person name="Mckernan K.J."/>
            <person name="Crawford S."/>
            <person name="Trippe A."/>
            <person name="Kane L.T."/>
            <person name="Mclaughlin S."/>
        </authorList>
    </citation>
    <scope>NUCLEOTIDE SEQUENCE [LARGE SCALE GENOMIC DNA]</scope>
    <source>
        <strain evidence="2">MGC-MH-2018</strain>
    </source>
</reference>
<feature type="transmembrane region" description="Helical" evidence="1">
    <location>
        <begin position="211"/>
        <end position="229"/>
    </location>
</feature>
<dbReference type="EMBL" id="JAFIQS010000007">
    <property type="protein sequence ID" value="KAG5167267.1"/>
    <property type="molecule type" value="Genomic_DNA"/>
</dbReference>
<sequence length="289" mass="32135">MTDVNGTTCANALNTTTLTGTPLFFVPLEEVHHLSIATYIHIGTTAVLIWDVVDNLRSDFRLFFSFRFGIPTFIYIVTRISLLAYAIGRAVLLTTPVEDCGALERTLNALLIIFLSFTTLFYYIRVCVLHSMSRTIIILYGLSWLATVGMITTIAKTFTVKRVEPFCLERVNGTLLTPTVIMLLINEVLVYGAVAHKVYTCFLNKQPSVAAKVKILVCGTSVPAFSNMILQDSQLYGLVIVLTKAILVLTVTRVSRPTNTMFIICHLGLPESENERGEVGVPEPQWNQH</sequence>
<keyword evidence="1" id="KW-0472">Membrane</keyword>
<name>A0A8H8CI56_PSICU</name>
<dbReference type="AlphaFoldDB" id="A0A8H8CI56"/>
<organism evidence="2">
    <name type="scientific">Psilocybe cubensis</name>
    <name type="common">Psychedelic mushroom</name>
    <name type="synonym">Stropharia cubensis</name>
    <dbReference type="NCBI Taxonomy" id="181762"/>
    <lineage>
        <taxon>Eukaryota</taxon>
        <taxon>Fungi</taxon>
        <taxon>Dikarya</taxon>
        <taxon>Basidiomycota</taxon>
        <taxon>Agaricomycotina</taxon>
        <taxon>Agaricomycetes</taxon>
        <taxon>Agaricomycetidae</taxon>
        <taxon>Agaricales</taxon>
        <taxon>Agaricineae</taxon>
        <taxon>Strophariaceae</taxon>
        <taxon>Psilocybe</taxon>
    </lineage>
</organism>
<feature type="transmembrane region" description="Helical" evidence="1">
    <location>
        <begin position="31"/>
        <end position="50"/>
    </location>
</feature>
<proteinExistence type="predicted"/>
<gene>
    <name evidence="2" type="ORF">JR316_007614</name>
</gene>